<keyword evidence="6" id="KW-0449">Lipoprotein</keyword>
<keyword evidence="3" id="KW-1003">Cell membrane</keyword>
<proteinExistence type="inferred from homology"/>
<dbReference type="RefSeq" id="WP_097050338.1">
    <property type="nucleotide sequence ID" value="NZ_OBMM01000001.1"/>
</dbReference>
<dbReference type="CDD" id="cd06354">
    <property type="entry name" value="PBP1_PrnA-like"/>
    <property type="match status" value="1"/>
</dbReference>
<dbReference type="AlphaFoldDB" id="A0A285RH64"/>
<protein>
    <submittedName>
        <fullName evidence="9">Nucleoside-binding protein</fullName>
    </submittedName>
</protein>
<reference evidence="9 10" key="1">
    <citation type="submission" date="2017-08" db="EMBL/GenBank/DDBJ databases">
        <authorList>
            <person name="de Groot N.N."/>
        </authorList>
    </citation>
    <scope>NUCLEOTIDE SEQUENCE [LARGE SCALE GENOMIC DNA]</scope>
    <source>
        <strain evidence="9 10">USBA 78</strain>
    </source>
</reference>
<name>A0A285RH64_9PROT</name>
<evidence type="ECO:0000259" key="8">
    <source>
        <dbReference type="Pfam" id="PF02608"/>
    </source>
</evidence>
<dbReference type="PANTHER" id="PTHR34296:SF2">
    <property type="entry name" value="ABC TRANSPORTER GUANOSINE-BINDING PROTEIN NUPN"/>
    <property type="match status" value="1"/>
</dbReference>
<organism evidence="9 10">
    <name type="scientific">Thalassospira xiamenensis</name>
    <dbReference type="NCBI Taxonomy" id="220697"/>
    <lineage>
        <taxon>Bacteria</taxon>
        <taxon>Pseudomonadati</taxon>
        <taxon>Pseudomonadota</taxon>
        <taxon>Alphaproteobacteria</taxon>
        <taxon>Rhodospirillales</taxon>
        <taxon>Thalassospiraceae</taxon>
        <taxon>Thalassospira</taxon>
    </lineage>
</organism>
<evidence type="ECO:0000256" key="6">
    <source>
        <dbReference type="ARBA" id="ARBA00023288"/>
    </source>
</evidence>
<evidence type="ECO:0000256" key="7">
    <source>
        <dbReference type="SAM" id="SignalP"/>
    </source>
</evidence>
<feature type="signal peptide" evidence="7">
    <location>
        <begin position="1"/>
        <end position="26"/>
    </location>
</feature>
<evidence type="ECO:0000256" key="5">
    <source>
        <dbReference type="ARBA" id="ARBA00023136"/>
    </source>
</evidence>
<dbReference type="Proteomes" id="UP000219068">
    <property type="component" value="Unassembled WGS sequence"/>
</dbReference>
<sequence>MNCKQVFSIIAVLAVALPATVFAVQAAEITPAVVYSTGGKFDGSFNQSAFEGAERFKQETGIDYREFELRNDTQSEQAIRNFAREGRDPIVVIGFQQATSLAKVAPEFPDTRFTIVDMVVDQPNVQSVVFREHEGTYLVGMLAAMASKSGTIGVVGGMDIPLIRRMTCGYALGALQAVSGIKVLESMTGTTGAAWNDPVRGAELATTQIGLGADVVLQLAGGTGIGVLQATADAGKLGIGSDANQNGLHPGSVLTSMVKHVDVAVFEAFEAARNGDWKPGIRSLGLAEGGIDWALDDFNRDLITSAMKDAADAARNDIINGRIIVHDYMQDGTCPR</sequence>
<dbReference type="SUPFAM" id="SSF53822">
    <property type="entry name" value="Periplasmic binding protein-like I"/>
    <property type="match status" value="1"/>
</dbReference>
<dbReference type="GO" id="GO:0005886">
    <property type="term" value="C:plasma membrane"/>
    <property type="evidence" value="ECO:0007669"/>
    <property type="project" value="UniProtKB-SubCell"/>
</dbReference>
<evidence type="ECO:0000256" key="1">
    <source>
        <dbReference type="ARBA" id="ARBA00004193"/>
    </source>
</evidence>
<keyword evidence="5" id="KW-0472">Membrane</keyword>
<dbReference type="InterPro" id="IPR003760">
    <property type="entry name" value="PnrA-like"/>
</dbReference>
<dbReference type="InterPro" id="IPR028082">
    <property type="entry name" value="Peripla_BP_I"/>
</dbReference>
<comment type="similarity">
    <text evidence="2">Belongs to the BMP lipoprotein family.</text>
</comment>
<evidence type="ECO:0000313" key="10">
    <source>
        <dbReference type="Proteomes" id="UP000219068"/>
    </source>
</evidence>
<evidence type="ECO:0000313" key="9">
    <source>
        <dbReference type="EMBL" id="SOB91752.1"/>
    </source>
</evidence>
<dbReference type="InterPro" id="IPR050957">
    <property type="entry name" value="BMP_lipoprotein"/>
</dbReference>
<feature type="domain" description="ABC transporter substrate-binding protein PnrA-like" evidence="8">
    <location>
        <begin position="34"/>
        <end position="326"/>
    </location>
</feature>
<dbReference type="Pfam" id="PF02608">
    <property type="entry name" value="Bmp"/>
    <property type="match status" value="1"/>
</dbReference>
<comment type="subcellular location">
    <subcellularLocation>
        <location evidence="1">Cell membrane</location>
        <topology evidence="1">Lipid-anchor</topology>
    </subcellularLocation>
</comment>
<feature type="chain" id="PRO_5012267413" evidence="7">
    <location>
        <begin position="27"/>
        <end position="336"/>
    </location>
</feature>
<dbReference type="PANTHER" id="PTHR34296">
    <property type="entry name" value="TRANSCRIPTIONAL ACTIVATOR PROTEIN MED"/>
    <property type="match status" value="1"/>
</dbReference>
<accession>A0A285RH64</accession>
<evidence type="ECO:0000256" key="3">
    <source>
        <dbReference type="ARBA" id="ARBA00022475"/>
    </source>
</evidence>
<dbReference type="EMBL" id="OBMM01000001">
    <property type="protein sequence ID" value="SOB91752.1"/>
    <property type="molecule type" value="Genomic_DNA"/>
</dbReference>
<gene>
    <name evidence="9" type="ORF">SAMN05428964_101471</name>
</gene>
<evidence type="ECO:0000256" key="2">
    <source>
        <dbReference type="ARBA" id="ARBA00008610"/>
    </source>
</evidence>
<keyword evidence="4 7" id="KW-0732">Signal</keyword>
<evidence type="ECO:0000256" key="4">
    <source>
        <dbReference type="ARBA" id="ARBA00022729"/>
    </source>
</evidence>
<dbReference type="Gene3D" id="3.40.50.2300">
    <property type="match status" value="2"/>
</dbReference>